<keyword evidence="5" id="KW-1185">Reference proteome</keyword>
<name>A0A158R239_NIPBR</name>
<dbReference type="WBParaSite" id="NBR_0001501201-mRNA-1">
    <property type="protein sequence ID" value="NBR_0001501201-mRNA-1"/>
    <property type="gene ID" value="NBR_0001501201"/>
</dbReference>
<dbReference type="Proteomes" id="UP000271162">
    <property type="component" value="Unassembled WGS sequence"/>
</dbReference>
<evidence type="ECO:0000256" key="1">
    <source>
        <dbReference type="ARBA" id="ARBA00009036"/>
    </source>
</evidence>
<dbReference type="FunFam" id="1.20.5.340:FF:000001">
    <property type="entry name" value="Tropomyosin alpha-1 chain isoform 2"/>
    <property type="match status" value="1"/>
</dbReference>
<evidence type="ECO:0000313" key="5">
    <source>
        <dbReference type="Proteomes" id="UP000271162"/>
    </source>
</evidence>
<evidence type="ECO:0000313" key="4">
    <source>
        <dbReference type="EMBL" id="VDL78607.1"/>
    </source>
</evidence>
<dbReference type="AlphaFoldDB" id="A0A158R239"/>
<dbReference type="InterPro" id="IPR000533">
    <property type="entry name" value="Tropomyosin"/>
</dbReference>
<reference evidence="4 5" key="2">
    <citation type="submission" date="2018-11" db="EMBL/GenBank/DDBJ databases">
        <authorList>
            <consortium name="Pathogen Informatics"/>
        </authorList>
    </citation>
    <scope>NUCLEOTIDE SEQUENCE [LARGE SCALE GENOMIC DNA]</scope>
</reference>
<dbReference type="SUPFAM" id="SSF57997">
    <property type="entry name" value="Tropomyosin"/>
    <property type="match status" value="1"/>
</dbReference>
<dbReference type="STRING" id="27835.A0A158R239"/>
<dbReference type="Pfam" id="PF00261">
    <property type="entry name" value="Tropomyosin"/>
    <property type="match status" value="1"/>
</dbReference>
<dbReference type="EMBL" id="UYSL01021570">
    <property type="protein sequence ID" value="VDL78607.1"/>
    <property type="molecule type" value="Genomic_DNA"/>
</dbReference>
<dbReference type="Gene3D" id="1.20.5.340">
    <property type="match status" value="1"/>
</dbReference>
<protein>
    <submittedName>
        <fullName evidence="6">Tropomyosin</fullName>
    </submittedName>
</protein>
<evidence type="ECO:0000313" key="6">
    <source>
        <dbReference type="WBParaSite" id="NBR_0001501201-mRNA-1"/>
    </source>
</evidence>
<sequence length="163" mass="18528">MDAIKKKMQAMKIEKDNALDRADAAEEKVRQITEKLERVEEELRDTQKKMMQTENDLDKAQEDLSNATSQLEDKDKKVQEVCSTVRSESFAIRPTQCHKSVFALHTLARSVSLAAPPQSQTVTKERVRGGEPMRRFDDLLPSYEARNQTISQASLEKVDCLSS</sequence>
<dbReference type="PANTHER" id="PTHR19269">
    <property type="entry name" value="TROPOMYOSIN"/>
    <property type="match status" value="1"/>
</dbReference>
<comment type="similarity">
    <text evidence="1">Belongs to the tropomyosin family.</text>
</comment>
<evidence type="ECO:0000256" key="2">
    <source>
        <dbReference type="ARBA" id="ARBA00023054"/>
    </source>
</evidence>
<accession>A0A158R239</accession>
<evidence type="ECO:0000256" key="3">
    <source>
        <dbReference type="SAM" id="MobiDB-lite"/>
    </source>
</evidence>
<feature type="region of interest" description="Disordered" evidence="3">
    <location>
        <begin position="43"/>
        <end position="77"/>
    </location>
</feature>
<organism evidence="6">
    <name type="scientific">Nippostrongylus brasiliensis</name>
    <name type="common">Rat hookworm</name>
    <dbReference type="NCBI Taxonomy" id="27835"/>
    <lineage>
        <taxon>Eukaryota</taxon>
        <taxon>Metazoa</taxon>
        <taxon>Ecdysozoa</taxon>
        <taxon>Nematoda</taxon>
        <taxon>Chromadorea</taxon>
        <taxon>Rhabditida</taxon>
        <taxon>Rhabditina</taxon>
        <taxon>Rhabditomorpha</taxon>
        <taxon>Strongyloidea</taxon>
        <taxon>Heligmosomidae</taxon>
        <taxon>Nippostrongylus</taxon>
    </lineage>
</organism>
<keyword evidence="2" id="KW-0175">Coiled coil</keyword>
<reference evidence="6" key="1">
    <citation type="submission" date="2016-04" db="UniProtKB">
        <authorList>
            <consortium name="WormBaseParasite"/>
        </authorList>
    </citation>
    <scope>IDENTIFICATION</scope>
</reference>
<gene>
    <name evidence="4" type="ORF">NBR_LOCUS15013</name>
</gene>
<proteinExistence type="inferred from homology"/>